<protein>
    <submittedName>
        <fullName evidence="2">Uncharacterized protein</fullName>
    </submittedName>
</protein>
<evidence type="ECO:0000256" key="1">
    <source>
        <dbReference type="SAM" id="MobiDB-lite"/>
    </source>
</evidence>
<reference evidence="2" key="7">
    <citation type="journal article" date="2005" name="Science">
        <title>The Transcriptional Landscape of the Mammalian Genome.</title>
        <authorList>
            <consortium name="The FANTOM Consortium"/>
            <consortium name="Riken Genome Exploration Research Group and Genome Science Group (Genome Network Project Core Group)"/>
        </authorList>
    </citation>
    <scope>NUCLEOTIDE SEQUENCE</scope>
    <source>
        <strain evidence="2">C57BL/6J</strain>
        <tissue evidence="2">Liver</tissue>
    </source>
</reference>
<evidence type="ECO:0000313" key="3">
    <source>
        <dbReference type="MGI" id="MGI:3642180"/>
    </source>
</evidence>
<reference evidence="2" key="2">
    <citation type="journal article" date="2000" name="Genome Res.">
        <title>Normalization and subtraction of cap-trapper-selected cDNAs to prepare full-length cDNA libraries for rapid discovery of new genes.</title>
        <authorList>
            <person name="Carninci P."/>
            <person name="Shibata Y."/>
            <person name="Hayatsu N."/>
            <person name="Sugahara Y."/>
            <person name="Shibata K."/>
            <person name="Itoh M."/>
            <person name="Konno H."/>
            <person name="Okazaki Y."/>
            <person name="Muramatsu M."/>
            <person name="Hayashizaki Y."/>
        </authorList>
    </citation>
    <scope>NUCLEOTIDE SEQUENCE</scope>
    <source>
        <strain evidence="2">C57BL/6J</strain>
        <tissue evidence="2">Liver</tissue>
    </source>
</reference>
<feature type="region of interest" description="Disordered" evidence="1">
    <location>
        <begin position="41"/>
        <end position="85"/>
    </location>
</feature>
<sequence length="123" mass="13445">MVLWLELGTPSCLPPSSHRVLHTTVHYSSLPSLAHWPWPKGMVSSAQPPSKKASNKARKPLSAAPPPPGWRWGPGPPEGAPGSLVGRLLSPTWRKAYTVWPCSQCSKHLYSAHCTVPFPQRPL</sequence>
<dbReference type="AGR" id="MGI:3642180"/>
<name>Q8C7E3_MOUSE</name>
<reference evidence="2" key="4">
    <citation type="journal article" date="2001" name="Nature">
        <title>Functional annotation of a full-length mouse cDNA collection.</title>
        <authorList>
            <consortium name="The RIKEN Genome Exploration Research Group Phase II Team and the FANTOM Consortium"/>
        </authorList>
    </citation>
    <scope>NUCLEOTIDE SEQUENCE</scope>
    <source>
        <strain evidence="2">C57BL/6J</strain>
        <tissue evidence="2">Liver</tissue>
    </source>
</reference>
<accession>Q8C7E3</accession>
<reference evidence="2" key="5">
    <citation type="submission" date="2001-07" db="EMBL/GenBank/DDBJ databases">
        <authorList>
            <person name="Adachi J."/>
            <person name="Aizawa K."/>
            <person name="Akimura T."/>
            <person name="Arakawa T."/>
            <person name="Bono H."/>
            <person name="Carninci P."/>
            <person name="Fukuda S."/>
            <person name="Furuno M."/>
            <person name="Hanagaki T."/>
            <person name="Hara A."/>
            <person name="Hashizume W."/>
            <person name="Hayashida K."/>
            <person name="Hayatsu N."/>
            <person name="Hiramoto K."/>
            <person name="Hiraoka T."/>
            <person name="Hirozane T."/>
            <person name="Hori F."/>
            <person name="Imotani K."/>
            <person name="Ishii Y."/>
            <person name="Itoh M."/>
            <person name="Kagawa I."/>
            <person name="Kasukawa T."/>
            <person name="Katoh H."/>
            <person name="Kawai J."/>
            <person name="Kojima Y."/>
            <person name="Kondo S."/>
            <person name="Konno H."/>
            <person name="Kouda M."/>
            <person name="Koya S."/>
            <person name="Kurihara C."/>
            <person name="Matsuyama T."/>
            <person name="Miyazaki A."/>
            <person name="Murata M."/>
            <person name="Nakamura M."/>
            <person name="Nishi K."/>
            <person name="Nomura K."/>
            <person name="Numazaki R."/>
            <person name="Ohno M."/>
            <person name="Ohsato N."/>
            <person name="Okazaki Y."/>
            <person name="Saito R."/>
            <person name="Saitoh H."/>
            <person name="Sakai C."/>
            <person name="Sakai K."/>
            <person name="Sakazume N."/>
            <person name="Sano H."/>
            <person name="Sasaki D."/>
            <person name="Shibata K."/>
            <person name="Shinagawa A."/>
            <person name="Shiraki T."/>
            <person name="Sogabe Y."/>
            <person name="Tagami M."/>
            <person name="Tagawa A."/>
            <person name="Takahashi F."/>
            <person name="Takaku-Akahira S."/>
            <person name="Takeda Y."/>
            <person name="Tanaka T."/>
            <person name="Tomaru A."/>
            <person name="Toya T."/>
            <person name="Yasunishi A."/>
            <person name="Muramatsu M."/>
            <person name="Hayashizaki Y."/>
        </authorList>
    </citation>
    <scope>NUCLEOTIDE SEQUENCE</scope>
    <source>
        <strain evidence="2">C57BL/6J</strain>
        <tissue evidence="2">Liver</tissue>
    </source>
</reference>
<reference evidence="2" key="6">
    <citation type="journal article" date="2002" name="Nature">
        <title>Analysis of the mouse transcriptome based on functional annotation of 60,770 full-length cDNAs.</title>
        <authorList>
            <consortium name="The FANTOM Consortium and the RIKEN Genome Exploration Research Group Phase I and II Team"/>
        </authorList>
    </citation>
    <scope>NUCLEOTIDE SEQUENCE</scope>
    <source>
        <strain evidence="2">C57BL/6J</strain>
        <tissue evidence="2">Liver</tissue>
    </source>
</reference>
<gene>
    <name evidence="3" type="primary">Gm9975</name>
</gene>
<reference evidence="2" key="8">
    <citation type="journal article" date="2005" name="Science">
        <title>Antisense Transcription in the Mammalian Transcriptome.</title>
        <authorList>
            <consortium name="RIKEN Genome Exploration Research Group and Genome Science Group (Genome Network Project Core Group) and the FANTOM Consortium"/>
        </authorList>
    </citation>
    <scope>NUCLEOTIDE SEQUENCE</scope>
    <source>
        <strain evidence="2">C57BL/6J</strain>
        <tissue evidence="2">Liver</tissue>
    </source>
</reference>
<dbReference type="AlphaFoldDB" id="Q8C7E3"/>
<dbReference type="MGI" id="MGI:3642180">
    <property type="gene designation" value="Gm9975"/>
</dbReference>
<proteinExistence type="evidence at transcript level"/>
<organism evidence="2">
    <name type="scientific">Mus musculus</name>
    <name type="common">Mouse</name>
    <dbReference type="NCBI Taxonomy" id="10090"/>
    <lineage>
        <taxon>Eukaryota</taxon>
        <taxon>Metazoa</taxon>
        <taxon>Chordata</taxon>
        <taxon>Craniata</taxon>
        <taxon>Vertebrata</taxon>
        <taxon>Euteleostomi</taxon>
        <taxon>Mammalia</taxon>
        <taxon>Eutheria</taxon>
        <taxon>Euarchontoglires</taxon>
        <taxon>Glires</taxon>
        <taxon>Rodentia</taxon>
        <taxon>Myomorpha</taxon>
        <taxon>Muroidea</taxon>
        <taxon>Muridae</taxon>
        <taxon>Murinae</taxon>
        <taxon>Mus</taxon>
        <taxon>Mus</taxon>
    </lineage>
</organism>
<dbReference type="EMBL" id="AK050463">
    <property type="protein sequence ID" value="BAC34270.1"/>
    <property type="molecule type" value="mRNA"/>
</dbReference>
<feature type="compositionally biased region" description="Pro residues" evidence="1">
    <location>
        <begin position="63"/>
        <end position="79"/>
    </location>
</feature>
<evidence type="ECO:0000313" key="2">
    <source>
        <dbReference type="EMBL" id="BAC34270.1"/>
    </source>
</evidence>
<reference evidence="2" key="1">
    <citation type="journal article" date="1999" name="Methods Enzymol.">
        <title>High-efficiency full-length cDNA cloning.</title>
        <authorList>
            <person name="Carninci P."/>
            <person name="Hayashizaki Y."/>
        </authorList>
    </citation>
    <scope>NUCLEOTIDE SEQUENCE</scope>
    <source>
        <strain evidence="2">C57BL/6J</strain>
        <tissue evidence="2">Liver</tissue>
    </source>
</reference>
<reference evidence="2" key="3">
    <citation type="journal article" date="2000" name="Genome Res.">
        <title>RIKEN integrated sequence analysis (RISA) system--384-format sequencing pipeline with 384 multicapillary sequencer.</title>
        <authorList>
            <person name="Shibata K."/>
            <person name="Itoh M."/>
            <person name="Aizawa K."/>
            <person name="Nagaoka S."/>
            <person name="Sasaki N."/>
            <person name="Carninci P."/>
            <person name="Konno H."/>
            <person name="Akiyama J."/>
            <person name="Nishi K."/>
            <person name="Kitsunai T."/>
            <person name="Tashiro H."/>
            <person name="Itoh M."/>
            <person name="Sumi N."/>
            <person name="Ishii Y."/>
            <person name="Nakamura S."/>
            <person name="Hazama M."/>
            <person name="Nishine T."/>
            <person name="Harada A."/>
            <person name="Yamamoto R."/>
            <person name="Matsumoto H."/>
            <person name="Sakaguchi S."/>
            <person name="Ikegami T."/>
            <person name="Kashiwagi K."/>
            <person name="Fujiwake S."/>
            <person name="Inoue K."/>
            <person name="Togawa Y."/>
            <person name="Izawa M."/>
            <person name="Ohara E."/>
            <person name="Watahiki M."/>
            <person name="Yoneda Y."/>
            <person name="Ishikawa T."/>
            <person name="Ozawa K."/>
            <person name="Tanaka T."/>
            <person name="Matsuura S."/>
            <person name="Kawai J."/>
            <person name="Okazaki Y."/>
            <person name="Muramatsu M."/>
            <person name="Inoue Y."/>
            <person name="Kira A."/>
            <person name="Hayashizaki Y."/>
        </authorList>
    </citation>
    <scope>NUCLEOTIDE SEQUENCE</scope>
    <source>
        <strain evidence="2">C57BL/6J</strain>
        <tissue evidence="2">Liver</tissue>
    </source>
</reference>